<keyword evidence="4" id="KW-1133">Transmembrane helix</keyword>
<gene>
    <name evidence="5" type="ORF">DFP97_111102</name>
</gene>
<reference evidence="5 6" key="1">
    <citation type="submission" date="2018-07" db="EMBL/GenBank/DDBJ databases">
        <title>Genomic Encyclopedia of Type Strains, Phase III (KMG-III): the genomes of soil and plant-associated and newly described type strains.</title>
        <authorList>
            <person name="Whitman W."/>
        </authorList>
    </citation>
    <scope>NUCLEOTIDE SEQUENCE [LARGE SCALE GENOMIC DNA]</scope>
    <source>
        <strain evidence="5 6">CECT 7506</strain>
    </source>
</reference>
<keyword evidence="4" id="KW-0812">Transmembrane</keyword>
<feature type="transmembrane region" description="Helical" evidence="4">
    <location>
        <begin position="287"/>
        <end position="308"/>
    </location>
</feature>
<dbReference type="AlphaFoldDB" id="A0A368VSY5"/>
<dbReference type="GO" id="GO:0009847">
    <property type="term" value="P:spore germination"/>
    <property type="evidence" value="ECO:0007669"/>
    <property type="project" value="InterPro"/>
</dbReference>
<dbReference type="PANTHER" id="PTHR22550:SF5">
    <property type="entry name" value="LEUCINE ZIPPER PROTEIN 4"/>
    <property type="match status" value="1"/>
</dbReference>
<feature type="transmembrane region" description="Helical" evidence="4">
    <location>
        <begin position="141"/>
        <end position="161"/>
    </location>
</feature>
<dbReference type="InterPro" id="IPR050768">
    <property type="entry name" value="UPF0353/GerABKA_families"/>
</dbReference>
<evidence type="ECO:0000313" key="6">
    <source>
        <dbReference type="Proteomes" id="UP000252415"/>
    </source>
</evidence>
<comment type="caution">
    <text evidence="5">The sequence shown here is derived from an EMBL/GenBank/DDBJ whole genome shotgun (WGS) entry which is preliminary data.</text>
</comment>
<feature type="compositionally biased region" description="Basic and acidic residues" evidence="3">
    <location>
        <begin position="14"/>
        <end position="27"/>
    </location>
</feature>
<dbReference type="PIRSF" id="PIRSF005690">
    <property type="entry name" value="GerBA"/>
    <property type="match status" value="1"/>
</dbReference>
<evidence type="ECO:0000313" key="5">
    <source>
        <dbReference type="EMBL" id="RCW44876.1"/>
    </source>
</evidence>
<dbReference type="RefSeq" id="WP_181873573.1">
    <property type="nucleotide sequence ID" value="NZ_QPJD01000011.1"/>
</dbReference>
<evidence type="ECO:0000256" key="4">
    <source>
        <dbReference type="SAM" id="Phobius"/>
    </source>
</evidence>
<sequence length="537" mass="60442">MFRSYMRGKGRGSKKADKRSVKAEKHEEQALGNFTGQPLSVSLQQNIDRINFEVGGSQDIILRRLKLTDAGNTEALVVYIQCMVEEERLNNFVIRPLQRKRFSNESKIQPSEFLEVVKSSLLLTGIVMEINDWKMLFQKLFLGYSIIMIDGAANAIAANVIGGPKRGVEEPKTEMAIRGPREGFTESIRSNSALIRRKIRSPKLWLEQLTIGEISQTPVCMMYIKGLADENVLKDLRERLEAIQIDGILESGYIEELISDQIWSPFPTVMYNERPDVIASNLLEGRIAILVDGTPFVLIVPAVLNMFFQAAEDYYQSFDISTFLRMLRFVSFLIALLMPSIYVAIVHYHQEMIPTQLLLKLAAQREGVPFPAYLEAFIMELVFEILREAVVRMPTAAGNTISIVGGLVIGQSVVEAGIVSPAVVIVVSFTAIASFVSPAYSLGIAARLLRFFLLLAASTLGFYGIGLVVLLLLLHLSNLRSFGMPYIKPFAPLYLKDLRDTLVRAPLWMLRQRPQKLAEKNQVRQQIKTEPRKEPEQ</sequence>
<name>A0A368VSY5_9BACL</name>
<feature type="transmembrane region" description="Helical" evidence="4">
    <location>
        <begin position="418"/>
        <end position="440"/>
    </location>
</feature>
<keyword evidence="2 4" id="KW-0472">Membrane</keyword>
<dbReference type="InterPro" id="IPR004995">
    <property type="entry name" value="Spore_Ger"/>
</dbReference>
<dbReference type="Proteomes" id="UP000252415">
    <property type="component" value="Unassembled WGS sequence"/>
</dbReference>
<evidence type="ECO:0000256" key="3">
    <source>
        <dbReference type="SAM" id="MobiDB-lite"/>
    </source>
</evidence>
<feature type="transmembrane region" description="Helical" evidence="4">
    <location>
        <begin position="452"/>
        <end position="476"/>
    </location>
</feature>
<evidence type="ECO:0000256" key="1">
    <source>
        <dbReference type="ARBA" id="ARBA00005278"/>
    </source>
</evidence>
<feature type="transmembrane region" description="Helical" evidence="4">
    <location>
        <begin position="393"/>
        <end position="412"/>
    </location>
</feature>
<evidence type="ECO:0000256" key="2">
    <source>
        <dbReference type="ARBA" id="ARBA00023136"/>
    </source>
</evidence>
<comment type="similarity">
    <text evidence="1">Belongs to the GerABKA family.</text>
</comment>
<proteinExistence type="inferred from homology"/>
<dbReference type="Pfam" id="PF03323">
    <property type="entry name" value="GerA"/>
    <property type="match status" value="1"/>
</dbReference>
<dbReference type="GO" id="GO:0016020">
    <property type="term" value="C:membrane"/>
    <property type="evidence" value="ECO:0007669"/>
    <property type="project" value="InterPro"/>
</dbReference>
<accession>A0A368VSY5</accession>
<protein>
    <submittedName>
        <fullName evidence="5">Spore germination protein KA</fullName>
    </submittedName>
</protein>
<feature type="transmembrane region" description="Helical" evidence="4">
    <location>
        <begin position="329"/>
        <end position="348"/>
    </location>
</feature>
<feature type="compositionally biased region" description="Basic residues" evidence="3">
    <location>
        <begin position="1"/>
        <end position="13"/>
    </location>
</feature>
<dbReference type="PANTHER" id="PTHR22550">
    <property type="entry name" value="SPORE GERMINATION PROTEIN"/>
    <property type="match status" value="1"/>
</dbReference>
<organism evidence="5 6">
    <name type="scientific">Paenibacillus prosopidis</name>
    <dbReference type="NCBI Taxonomy" id="630520"/>
    <lineage>
        <taxon>Bacteria</taxon>
        <taxon>Bacillati</taxon>
        <taxon>Bacillota</taxon>
        <taxon>Bacilli</taxon>
        <taxon>Bacillales</taxon>
        <taxon>Paenibacillaceae</taxon>
        <taxon>Paenibacillus</taxon>
    </lineage>
</organism>
<dbReference type="EMBL" id="QPJD01000011">
    <property type="protein sequence ID" value="RCW44876.1"/>
    <property type="molecule type" value="Genomic_DNA"/>
</dbReference>
<feature type="region of interest" description="Disordered" evidence="3">
    <location>
        <begin position="1"/>
        <end position="27"/>
    </location>
</feature>
<keyword evidence="6" id="KW-1185">Reference proteome</keyword>